<dbReference type="SUPFAM" id="SSF46785">
    <property type="entry name" value="Winged helix' DNA-binding domain"/>
    <property type="match status" value="1"/>
</dbReference>
<evidence type="ECO:0000259" key="1">
    <source>
        <dbReference type="PROSITE" id="PS50112"/>
    </source>
</evidence>
<dbReference type="NCBIfam" id="TIGR00229">
    <property type="entry name" value="sensory_box"/>
    <property type="match status" value="1"/>
</dbReference>
<gene>
    <name evidence="2" type="ORF">C8J24_3078</name>
</gene>
<dbReference type="RefSeq" id="WP_107933711.1">
    <property type="nucleotide sequence ID" value="NZ_PZZN01000003.1"/>
</dbReference>
<evidence type="ECO:0000313" key="3">
    <source>
        <dbReference type="Proteomes" id="UP000240996"/>
    </source>
</evidence>
<dbReference type="CDD" id="cd00130">
    <property type="entry name" value="PAS"/>
    <property type="match status" value="1"/>
</dbReference>
<dbReference type="AlphaFoldDB" id="A0A2T4YN76"/>
<dbReference type="InterPro" id="IPR000014">
    <property type="entry name" value="PAS"/>
</dbReference>
<dbReference type="Pfam" id="PF08447">
    <property type="entry name" value="PAS_3"/>
    <property type="match status" value="1"/>
</dbReference>
<feature type="domain" description="PAS" evidence="1">
    <location>
        <begin position="9"/>
        <end position="61"/>
    </location>
</feature>
<proteinExistence type="predicted"/>
<dbReference type="InterPro" id="IPR036388">
    <property type="entry name" value="WH-like_DNA-bd_sf"/>
</dbReference>
<comment type="caution">
    <text evidence="2">The sequence shown here is derived from an EMBL/GenBank/DDBJ whole genome shotgun (WGS) entry which is preliminary data.</text>
</comment>
<dbReference type="InterPro" id="IPR036390">
    <property type="entry name" value="WH_DNA-bd_sf"/>
</dbReference>
<organism evidence="2 3">
    <name type="scientific">Sphingomonas aerolata</name>
    <dbReference type="NCBI Taxonomy" id="185951"/>
    <lineage>
        <taxon>Bacteria</taxon>
        <taxon>Pseudomonadati</taxon>
        <taxon>Pseudomonadota</taxon>
        <taxon>Alphaproteobacteria</taxon>
        <taxon>Sphingomonadales</taxon>
        <taxon>Sphingomonadaceae</taxon>
        <taxon>Sphingomonas</taxon>
    </lineage>
</organism>
<accession>A0A2T4YN76</accession>
<protein>
    <submittedName>
        <fullName evidence="2">PAS domain S-box-containing protein</fullName>
    </submittedName>
</protein>
<dbReference type="Gene3D" id="1.10.10.10">
    <property type="entry name" value="Winged helix-like DNA-binding domain superfamily/Winged helix DNA-binding domain"/>
    <property type="match status" value="1"/>
</dbReference>
<dbReference type="PROSITE" id="PS50112">
    <property type="entry name" value="PAS"/>
    <property type="match status" value="1"/>
</dbReference>
<dbReference type="Proteomes" id="UP000240996">
    <property type="component" value="Unassembled WGS sequence"/>
</dbReference>
<sequence length="234" mass="25477">MTERGRIGVDTSGAIVEVDATFCHTLNATAAILLGSNMLDFTAPADRERCRRLMRRVVHTGSPISTTKRLVRTDSSHLWVQGHLSIAPPGTEVCVTMIFEETMLGSGEVKPEALLKTAQLTLDARRARGAIFCPSLFADSAWDILLAAYVSEAEGVLLTPTDLEPMLGVGHATLTRWIRALEVQGLIEFEAAGDGRAGGAAFQLTCDAHQRFERYLSERYAVAVSAATDLERFR</sequence>
<name>A0A2T4YN76_9SPHN</name>
<dbReference type="EMBL" id="PZZN01000003">
    <property type="protein sequence ID" value="PTM44865.1"/>
    <property type="molecule type" value="Genomic_DNA"/>
</dbReference>
<reference evidence="2 3" key="1">
    <citation type="submission" date="2018-04" db="EMBL/GenBank/DDBJ databases">
        <title>Genomic Encyclopedia of Type Strains, Phase III (KMG-III): the genomes of soil and plant-associated and newly described type strains.</title>
        <authorList>
            <person name="Whitman W."/>
        </authorList>
    </citation>
    <scope>NUCLEOTIDE SEQUENCE [LARGE SCALE GENOMIC DNA]</scope>
    <source>
        <strain evidence="2 3">NW12</strain>
    </source>
</reference>
<dbReference type="InterPro" id="IPR035965">
    <property type="entry name" value="PAS-like_dom_sf"/>
</dbReference>
<dbReference type="Gene3D" id="3.30.450.20">
    <property type="entry name" value="PAS domain"/>
    <property type="match status" value="1"/>
</dbReference>
<keyword evidence="3" id="KW-1185">Reference proteome</keyword>
<dbReference type="SUPFAM" id="SSF55785">
    <property type="entry name" value="PYP-like sensor domain (PAS domain)"/>
    <property type="match status" value="1"/>
</dbReference>
<evidence type="ECO:0000313" key="2">
    <source>
        <dbReference type="EMBL" id="PTM44865.1"/>
    </source>
</evidence>
<dbReference type="InterPro" id="IPR013655">
    <property type="entry name" value="PAS_fold_3"/>
</dbReference>